<keyword evidence="2" id="KW-1185">Reference proteome</keyword>
<protein>
    <submittedName>
        <fullName evidence="3">Uncharacterized protein LOC103709213</fullName>
    </submittedName>
</protein>
<feature type="compositionally biased region" description="Low complexity" evidence="1">
    <location>
        <begin position="133"/>
        <end position="149"/>
    </location>
</feature>
<evidence type="ECO:0000256" key="1">
    <source>
        <dbReference type="SAM" id="MobiDB-lite"/>
    </source>
</evidence>
<dbReference type="OrthoDB" id="666348at2759"/>
<reference evidence="3" key="1">
    <citation type="submission" date="2025-08" db="UniProtKB">
        <authorList>
            <consortium name="RefSeq"/>
        </authorList>
    </citation>
    <scope>IDENTIFICATION</scope>
    <source>
        <tissue evidence="3">Young leaves</tissue>
    </source>
</reference>
<dbReference type="PANTHER" id="PTHR33167">
    <property type="entry name" value="TRANSCRIPTION FACTOR, PUTATIVE (DUF863)-RELATED"/>
    <property type="match status" value="1"/>
</dbReference>
<evidence type="ECO:0000313" key="2">
    <source>
        <dbReference type="Proteomes" id="UP000228380"/>
    </source>
</evidence>
<evidence type="ECO:0000313" key="3">
    <source>
        <dbReference type="RefSeq" id="XP_026661250.1"/>
    </source>
</evidence>
<dbReference type="AlphaFoldDB" id="A0A8B8J601"/>
<accession>A0A8B8J601</accession>
<proteinExistence type="predicted"/>
<sequence length="201" mass="22875">MKFLKHYDKERVKMAILKHEETFRQQVHELHRLYRVQKLLMSDMKSTKLKKQKDLACSKVNLNTWNGENETGSCHPSYNNHHQRRPRRPLNLELPAEEYIENAEEDVMLEIEQESDVELTLAIGGSRSERHGTPGTSFSSSSTGSSGVKSRGHEGGVSQAPDINVSVANERNSPFNVGEGMRQDRVKPSPWLFQCLSLKMA</sequence>
<dbReference type="GeneID" id="103709213"/>
<gene>
    <name evidence="3" type="primary">LOC103709213</name>
</gene>
<dbReference type="RefSeq" id="XP_026661250.1">
    <property type="nucleotide sequence ID" value="XM_026805449.2"/>
</dbReference>
<dbReference type="PANTHER" id="PTHR33167:SF26">
    <property type="entry name" value="EXPRESSED PROTEIN"/>
    <property type="match status" value="1"/>
</dbReference>
<dbReference type="Proteomes" id="UP000228380">
    <property type="component" value="Unplaced"/>
</dbReference>
<organism evidence="2 3">
    <name type="scientific">Phoenix dactylifera</name>
    <name type="common">Date palm</name>
    <dbReference type="NCBI Taxonomy" id="42345"/>
    <lineage>
        <taxon>Eukaryota</taxon>
        <taxon>Viridiplantae</taxon>
        <taxon>Streptophyta</taxon>
        <taxon>Embryophyta</taxon>
        <taxon>Tracheophyta</taxon>
        <taxon>Spermatophyta</taxon>
        <taxon>Magnoliopsida</taxon>
        <taxon>Liliopsida</taxon>
        <taxon>Arecaceae</taxon>
        <taxon>Coryphoideae</taxon>
        <taxon>Phoeniceae</taxon>
        <taxon>Phoenix</taxon>
    </lineage>
</organism>
<name>A0A8B8J601_PHODC</name>
<dbReference type="KEGG" id="pda:103709213"/>
<feature type="region of interest" description="Disordered" evidence="1">
    <location>
        <begin position="125"/>
        <end position="183"/>
    </location>
</feature>
<feature type="compositionally biased region" description="Polar residues" evidence="1">
    <location>
        <begin position="166"/>
        <end position="175"/>
    </location>
</feature>